<feature type="compositionally biased region" description="Basic and acidic residues" evidence="1">
    <location>
        <begin position="417"/>
        <end position="435"/>
    </location>
</feature>
<proteinExistence type="predicted"/>
<keyword evidence="4" id="KW-1185">Reference proteome</keyword>
<feature type="region of interest" description="Disordered" evidence="1">
    <location>
        <begin position="162"/>
        <end position="192"/>
    </location>
</feature>
<feature type="compositionally biased region" description="Basic and acidic residues" evidence="1">
    <location>
        <begin position="357"/>
        <end position="370"/>
    </location>
</feature>
<evidence type="ECO:0000313" key="3">
    <source>
        <dbReference type="EMBL" id="CAK9073603.1"/>
    </source>
</evidence>
<dbReference type="Gene3D" id="2.30.30.140">
    <property type="match status" value="1"/>
</dbReference>
<comment type="caution">
    <text evidence="3">The sequence shown here is derived from an EMBL/GenBank/DDBJ whole genome shotgun (WGS) entry which is preliminary data.</text>
</comment>
<protein>
    <recommendedName>
        <fullName evidence="5">PWWP domain-containing protein</fullName>
    </recommendedName>
</protein>
<feature type="region of interest" description="Disordered" evidence="1">
    <location>
        <begin position="353"/>
        <end position="527"/>
    </location>
</feature>
<evidence type="ECO:0000256" key="1">
    <source>
        <dbReference type="SAM" id="MobiDB-lite"/>
    </source>
</evidence>
<evidence type="ECO:0000313" key="4">
    <source>
        <dbReference type="Proteomes" id="UP001642484"/>
    </source>
</evidence>
<name>A0ABP0PC28_9DINO</name>
<feature type="compositionally biased region" description="Polar residues" evidence="1">
    <location>
        <begin position="387"/>
        <end position="397"/>
    </location>
</feature>
<evidence type="ECO:0008006" key="5">
    <source>
        <dbReference type="Google" id="ProtNLM"/>
    </source>
</evidence>
<organism evidence="3 4">
    <name type="scientific">Durusdinium trenchii</name>
    <dbReference type="NCBI Taxonomy" id="1381693"/>
    <lineage>
        <taxon>Eukaryota</taxon>
        <taxon>Sar</taxon>
        <taxon>Alveolata</taxon>
        <taxon>Dinophyceae</taxon>
        <taxon>Suessiales</taxon>
        <taxon>Symbiodiniaceae</taxon>
        <taxon>Durusdinium</taxon>
    </lineage>
</organism>
<accession>A0ABP0PC28</accession>
<feature type="compositionally biased region" description="Basic and acidic residues" evidence="1">
    <location>
        <begin position="171"/>
        <end position="180"/>
    </location>
</feature>
<reference evidence="3 4" key="1">
    <citation type="submission" date="2024-02" db="EMBL/GenBank/DDBJ databases">
        <authorList>
            <person name="Chen Y."/>
            <person name="Shah S."/>
            <person name="Dougan E. K."/>
            <person name="Thang M."/>
            <person name="Chan C."/>
        </authorList>
    </citation>
    <scope>NUCLEOTIDE SEQUENCE [LARGE SCALE GENOMIC DNA]</scope>
</reference>
<dbReference type="CDD" id="cd05162">
    <property type="entry name" value="PWWP"/>
    <property type="match status" value="1"/>
</dbReference>
<feature type="chain" id="PRO_5045163090" description="PWWP domain-containing protein" evidence="2">
    <location>
        <begin position="19"/>
        <end position="663"/>
    </location>
</feature>
<sequence length="663" mass="73623">MFIIFIHWPWIAENCVLCERPLALQRTRCLLSAWSAVSSWTRQDTLSQEPLAGKKLCTKRPPLIDHPVKAVANGEKQNWTNDGEEIEAQKAAKKIRWDEKDQRFMFSIRTEGKHVSFQTTCRAAGSKEAAERICRLCFEKFESGASKQEVIAYRQGLYQSGEAAQESQDPSAKKDKDADLKPTPLKQEQEHHRGLGARSFWTFVSEAMRGALSRNPLCRRFYLEPRVMKEHMRLRGSVVLLAFAGAKRVLGSPDPGWEEVRVVAATQTWAKASVPPLRSLLLPYGHLHLAQVAQLLASFESAVALKAEFGLSSIPQDAIPSDWRPRPLEDADVSPPIKRKAEAMNHFKMSNELLSTKQEKGQKETKKMPGEKAASVKMPDKALKKAVSSNEEATCTKNSKKKSFGKEAASLKNSTKGSEKRSCRKEVVKAADKSTSKKVPMSKKLLEKTEAASKTKSKRGFNKMPFSEKPLKEEEVANAKKAKISEKTHLAKKENAKRSQAEGEVKPSGRCTKQKPSTSSCEKGRHADISKAPTGQACGRAAKDHSSDRVCNICGGPSSCAPKSCERCTADLAKRRGLRFVVNDLVWCSGFGPRWPAEVAALGFDGPQDSNPYAVKFLGESTGAWVSEARMEPWAHKKAPSVAPRWQRRMKVALEAAERRLSK</sequence>
<dbReference type="SUPFAM" id="SSF63748">
    <property type="entry name" value="Tudor/PWWP/MBT"/>
    <property type="match status" value="1"/>
</dbReference>
<gene>
    <name evidence="3" type="ORF">CCMP2556_LOCUS36255</name>
</gene>
<keyword evidence="2" id="KW-0732">Signal</keyword>
<feature type="compositionally biased region" description="Basic and acidic residues" evidence="1">
    <location>
        <begin position="444"/>
        <end position="453"/>
    </location>
</feature>
<feature type="compositionally biased region" description="Basic and acidic residues" evidence="1">
    <location>
        <begin position="469"/>
        <end position="507"/>
    </location>
</feature>
<evidence type="ECO:0000256" key="2">
    <source>
        <dbReference type="SAM" id="SignalP"/>
    </source>
</evidence>
<dbReference type="EMBL" id="CAXAMN010022906">
    <property type="protein sequence ID" value="CAK9073603.1"/>
    <property type="molecule type" value="Genomic_DNA"/>
</dbReference>
<dbReference type="Proteomes" id="UP001642484">
    <property type="component" value="Unassembled WGS sequence"/>
</dbReference>
<feature type="signal peptide" evidence="2">
    <location>
        <begin position="1"/>
        <end position="18"/>
    </location>
</feature>